<name>A0A0V0GJR5_SOLCH</name>
<evidence type="ECO:0000313" key="2">
    <source>
        <dbReference type="EMBL" id="JAP08421.1"/>
    </source>
</evidence>
<dbReference type="Pfam" id="PF25597">
    <property type="entry name" value="SH3_retrovirus"/>
    <property type="match status" value="1"/>
</dbReference>
<protein>
    <submittedName>
        <fullName evidence="2">Putative ovule protein</fullName>
    </submittedName>
</protein>
<organism evidence="2">
    <name type="scientific">Solanum chacoense</name>
    <name type="common">Chaco potato</name>
    <dbReference type="NCBI Taxonomy" id="4108"/>
    <lineage>
        <taxon>Eukaryota</taxon>
        <taxon>Viridiplantae</taxon>
        <taxon>Streptophyta</taxon>
        <taxon>Embryophyta</taxon>
        <taxon>Tracheophyta</taxon>
        <taxon>Spermatophyta</taxon>
        <taxon>Magnoliopsida</taxon>
        <taxon>eudicotyledons</taxon>
        <taxon>Gunneridae</taxon>
        <taxon>Pentapetalae</taxon>
        <taxon>asterids</taxon>
        <taxon>lamiids</taxon>
        <taxon>Solanales</taxon>
        <taxon>Solanaceae</taxon>
        <taxon>Solanoideae</taxon>
        <taxon>Solaneae</taxon>
        <taxon>Solanum</taxon>
    </lineage>
</organism>
<feature type="domain" description="Retroviral polymerase SH3-like" evidence="1">
    <location>
        <begin position="66"/>
        <end position="93"/>
    </location>
</feature>
<dbReference type="EMBL" id="GEDG01036936">
    <property type="protein sequence ID" value="JAP08421.1"/>
    <property type="molecule type" value="Transcribed_RNA"/>
</dbReference>
<reference evidence="2" key="1">
    <citation type="submission" date="2015-12" db="EMBL/GenBank/DDBJ databases">
        <title>Gene expression during late stages of embryo sac development: a critical building block for successful pollen-pistil interactions.</title>
        <authorList>
            <person name="Liu Y."/>
            <person name="Joly V."/>
            <person name="Sabar M."/>
            <person name="Matton D.P."/>
        </authorList>
    </citation>
    <scope>NUCLEOTIDE SEQUENCE</scope>
</reference>
<dbReference type="InterPro" id="IPR039537">
    <property type="entry name" value="Retrotran_Ty1/copia-like"/>
</dbReference>
<accession>A0A0V0GJR5</accession>
<sequence>MEVTRALIFTSGVPKFLWGEALLTSTYLINRMPSRVLDFKTPFSMFKTYFPTSRLTTDLPLRVFGCSVFVHVHVHDHNRSKLDPRAKKSIFVGDAP</sequence>
<evidence type="ECO:0000259" key="1">
    <source>
        <dbReference type="Pfam" id="PF25597"/>
    </source>
</evidence>
<dbReference type="InterPro" id="IPR057670">
    <property type="entry name" value="SH3_retrovirus"/>
</dbReference>
<proteinExistence type="predicted"/>
<dbReference type="PANTHER" id="PTHR42648:SF22">
    <property type="entry name" value="REVERSE TRANSCRIPTASE TY1_COPIA-TYPE DOMAIN-CONTAINING PROTEIN"/>
    <property type="match status" value="1"/>
</dbReference>
<dbReference type="AlphaFoldDB" id="A0A0V0GJR5"/>
<dbReference type="PANTHER" id="PTHR42648">
    <property type="entry name" value="TRANSPOSASE, PUTATIVE-RELATED"/>
    <property type="match status" value="1"/>
</dbReference>